<dbReference type="GO" id="GO:0005886">
    <property type="term" value="C:plasma membrane"/>
    <property type="evidence" value="ECO:0007669"/>
    <property type="project" value="TreeGrafter"/>
</dbReference>
<sequence>MERKHKRCSFKRSGSICMIREIPHAMCHSKNNNYNNNSSNSSSPQTSPRSSISSNNKTQHHGKDTSNNSLNINHQNVTKKSTQKSFKLFSFLFKNKKQNGHTRTRENEDGLDPKIDTMKEEDVRKLIQMYHNYENLDELRIYLEELKKVFEEEYTIIENARRNYGQVVKPSIQHYNELLFLVPHLSMHFDNNCPKGFFNRSKSTLSLISRKSAGKLPSLTQLQHSGASSDSNKSAKCPKNELNPIDFVCIERNKQRKLCFQGDQAKINDNAQKKQLMQQEQVGFIDPRMDSTSWRSKMAPPNSSSLPSSTRDCHLECPLHAMNQSNSKPYHPNYSSYPQISKVSVESSFYSDEKSMHTIDLTCPSRMHVLQTDSVQRPIRPTPPARTKPHRIQNIANPEPPASISSAPTTTTDQTRDNGQQVQMLCEMIRTELTNAPDFIYFDAKWRIIEILREVHKRQLVHIKASTPHQLGKKSQTDSNDVSKPMKSLPQHYEDMDHHSGYTRLKMELQSCWYSSKLIKQWPSIFIGLVTVFIIKYIFKNWIAQKKHIELDGQDDIAVESTEAENSGLQPALDEKPHVTYHPGESLNPQGARRFYDLVRGRRSIRSFNPTKKPDISLIEDCIRAAGTAPSGAHTEPWTFCVVEDGEMKQSIREIVEHEERINYSTRMNAQWVTDLRPLQTKPIKQYLTDAPYLIVMFKQTHGTTAEGRRKMHYYNEISTSIAAGILLCALQAAGLCSLVTTPLNCGSALRNLLQRPINEKLLVLLPVGYAADGCLVPDLKRKNLTDIMVKY</sequence>
<evidence type="ECO:0000313" key="9">
    <source>
        <dbReference type="Proteomes" id="UP000007798"/>
    </source>
</evidence>
<dbReference type="HOGENOM" id="CLU_403487_0_0_1"/>
<feature type="region of interest" description="Disordered" evidence="6">
    <location>
        <begin position="466"/>
        <end position="485"/>
    </location>
</feature>
<dbReference type="PANTHER" id="PTHR23026">
    <property type="entry name" value="NADPH NITROREDUCTASE"/>
    <property type="match status" value="1"/>
</dbReference>
<evidence type="ECO:0000256" key="6">
    <source>
        <dbReference type="SAM" id="MobiDB-lite"/>
    </source>
</evidence>
<proteinExistence type="inferred from homology"/>
<name>B4N6J1_DROWI</name>
<organism evidence="8 9">
    <name type="scientific">Drosophila willistoni</name>
    <name type="common">Fruit fly</name>
    <dbReference type="NCBI Taxonomy" id="7260"/>
    <lineage>
        <taxon>Eukaryota</taxon>
        <taxon>Metazoa</taxon>
        <taxon>Ecdysozoa</taxon>
        <taxon>Arthropoda</taxon>
        <taxon>Hexapoda</taxon>
        <taxon>Insecta</taxon>
        <taxon>Pterygota</taxon>
        <taxon>Neoptera</taxon>
        <taxon>Endopterygota</taxon>
        <taxon>Diptera</taxon>
        <taxon>Brachycera</taxon>
        <taxon>Muscomorpha</taxon>
        <taxon>Ephydroidea</taxon>
        <taxon>Drosophilidae</taxon>
        <taxon>Drosophila</taxon>
        <taxon>Sophophora</taxon>
    </lineage>
</organism>
<dbReference type="InterPro" id="IPR000415">
    <property type="entry name" value="Nitroreductase-like"/>
</dbReference>
<evidence type="ECO:0000256" key="1">
    <source>
        <dbReference type="ARBA" id="ARBA00001917"/>
    </source>
</evidence>
<dbReference type="InterPro" id="IPR050627">
    <property type="entry name" value="Nitroreductase/BluB"/>
</dbReference>
<dbReference type="AlphaFoldDB" id="B4N6J1"/>
<evidence type="ECO:0000313" key="8">
    <source>
        <dbReference type="EMBL" id="EDW79980.2"/>
    </source>
</evidence>
<feature type="compositionally biased region" description="Polar residues" evidence="6">
    <location>
        <begin position="65"/>
        <end position="76"/>
    </location>
</feature>
<feature type="domain" description="Nitroreductase" evidence="7">
    <location>
        <begin position="599"/>
        <end position="770"/>
    </location>
</feature>
<reference evidence="8 9" key="1">
    <citation type="journal article" date="2007" name="Nature">
        <title>Evolution of genes and genomes on the Drosophila phylogeny.</title>
        <authorList>
            <consortium name="Drosophila 12 Genomes Consortium"/>
            <person name="Clark A.G."/>
            <person name="Eisen M.B."/>
            <person name="Smith D.R."/>
            <person name="Bergman C.M."/>
            <person name="Oliver B."/>
            <person name="Markow T.A."/>
            <person name="Kaufman T.C."/>
            <person name="Kellis M."/>
            <person name="Gelbart W."/>
            <person name="Iyer V.N."/>
            <person name="Pollard D.A."/>
            <person name="Sackton T.B."/>
            <person name="Larracuente A.M."/>
            <person name="Singh N.D."/>
            <person name="Abad J.P."/>
            <person name="Abt D.N."/>
            <person name="Adryan B."/>
            <person name="Aguade M."/>
            <person name="Akashi H."/>
            <person name="Anderson W.W."/>
            <person name="Aquadro C.F."/>
            <person name="Ardell D.H."/>
            <person name="Arguello R."/>
            <person name="Artieri C.G."/>
            <person name="Barbash D.A."/>
            <person name="Barker D."/>
            <person name="Barsanti P."/>
            <person name="Batterham P."/>
            <person name="Batzoglou S."/>
            <person name="Begun D."/>
            <person name="Bhutkar A."/>
            <person name="Blanco E."/>
            <person name="Bosak S.A."/>
            <person name="Bradley R.K."/>
            <person name="Brand A.D."/>
            <person name="Brent M.R."/>
            <person name="Brooks A.N."/>
            <person name="Brown R.H."/>
            <person name="Butlin R.K."/>
            <person name="Caggese C."/>
            <person name="Calvi B.R."/>
            <person name="Bernardo de Carvalho A."/>
            <person name="Caspi A."/>
            <person name="Castrezana S."/>
            <person name="Celniker S.E."/>
            <person name="Chang J.L."/>
            <person name="Chapple C."/>
            <person name="Chatterji S."/>
            <person name="Chinwalla A."/>
            <person name="Civetta A."/>
            <person name="Clifton S.W."/>
            <person name="Comeron J.M."/>
            <person name="Costello J.C."/>
            <person name="Coyne J.A."/>
            <person name="Daub J."/>
            <person name="David R.G."/>
            <person name="Delcher A.L."/>
            <person name="Delehaunty K."/>
            <person name="Do C.B."/>
            <person name="Ebling H."/>
            <person name="Edwards K."/>
            <person name="Eickbush T."/>
            <person name="Evans J.D."/>
            <person name="Filipski A."/>
            <person name="Findeiss S."/>
            <person name="Freyhult E."/>
            <person name="Fulton L."/>
            <person name="Fulton R."/>
            <person name="Garcia A.C."/>
            <person name="Gardiner A."/>
            <person name="Garfield D.A."/>
            <person name="Garvin B.E."/>
            <person name="Gibson G."/>
            <person name="Gilbert D."/>
            <person name="Gnerre S."/>
            <person name="Godfrey J."/>
            <person name="Good R."/>
            <person name="Gotea V."/>
            <person name="Gravely B."/>
            <person name="Greenberg A.J."/>
            <person name="Griffiths-Jones S."/>
            <person name="Gross S."/>
            <person name="Guigo R."/>
            <person name="Gustafson E.A."/>
            <person name="Haerty W."/>
            <person name="Hahn M.W."/>
            <person name="Halligan D.L."/>
            <person name="Halpern A.L."/>
            <person name="Halter G.M."/>
            <person name="Han M.V."/>
            <person name="Heger A."/>
            <person name="Hillier L."/>
            <person name="Hinrichs A.S."/>
            <person name="Holmes I."/>
            <person name="Hoskins R.A."/>
            <person name="Hubisz M.J."/>
            <person name="Hultmark D."/>
            <person name="Huntley M.A."/>
            <person name="Jaffe D.B."/>
            <person name="Jagadeeshan S."/>
            <person name="Jeck W.R."/>
            <person name="Johnson J."/>
            <person name="Jones C.D."/>
            <person name="Jordan W.C."/>
            <person name="Karpen G.H."/>
            <person name="Kataoka E."/>
            <person name="Keightley P.D."/>
            <person name="Kheradpour P."/>
            <person name="Kirkness E.F."/>
            <person name="Koerich L.B."/>
            <person name="Kristiansen K."/>
            <person name="Kudrna D."/>
            <person name="Kulathinal R.J."/>
            <person name="Kumar S."/>
            <person name="Kwok R."/>
            <person name="Lander E."/>
            <person name="Langley C.H."/>
            <person name="Lapoint R."/>
            <person name="Lazzaro B.P."/>
            <person name="Lee S.J."/>
            <person name="Levesque L."/>
            <person name="Li R."/>
            <person name="Lin C.F."/>
            <person name="Lin M.F."/>
            <person name="Lindblad-Toh K."/>
            <person name="Llopart A."/>
            <person name="Long M."/>
            <person name="Low L."/>
            <person name="Lozovsky E."/>
            <person name="Lu J."/>
            <person name="Luo M."/>
            <person name="Machado C.A."/>
            <person name="Makalowski W."/>
            <person name="Marzo M."/>
            <person name="Matsuda M."/>
            <person name="Matzkin L."/>
            <person name="McAllister B."/>
            <person name="McBride C.S."/>
            <person name="McKernan B."/>
            <person name="McKernan K."/>
            <person name="Mendez-Lago M."/>
            <person name="Minx P."/>
            <person name="Mollenhauer M.U."/>
            <person name="Montooth K."/>
            <person name="Mount S.M."/>
            <person name="Mu X."/>
            <person name="Myers E."/>
            <person name="Negre B."/>
            <person name="Newfeld S."/>
            <person name="Nielsen R."/>
            <person name="Noor M.A."/>
            <person name="O'Grady P."/>
            <person name="Pachter L."/>
            <person name="Papaceit M."/>
            <person name="Parisi M.J."/>
            <person name="Parisi M."/>
            <person name="Parts L."/>
            <person name="Pedersen J.S."/>
            <person name="Pesole G."/>
            <person name="Phillippy A.M."/>
            <person name="Ponting C.P."/>
            <person name="Pop M."/>
            <person name="Porcelli D."/>
            <person name="Powell J.R."/>
            <person name="Prohaska S."/>
            <person name="Pruitt K."/>
            <person name="Puig M."/>
            <person name="Quesneville H."/>
            <person name="Ram K.R."/>
            <person name="Rand D."/>
            <person name="Rasmussen M.D."/>
            <person name="Reed L.K."/>
            <person name="Reenan R."/>
            <person name="Reily A."/>
            <person name="Remington K.A."/>
            <person name="Rieger T.T."/>
            <person name="Ritchie M.G."/>
            <person name="Robin C."/>
            <person name="Rogers Y.H."/>
            <person name="Rohde C."/>
            <person name="Rozas J."/>
            <person name="Rubenfield M.J."/>
            <person name="Ruiz A."/>
            <person name="Russo S."/>
            <person name="Salzberg S.L."/>
            <person name="Sanchez-Gracia A."/>
            <person name="Saranga D.J."/>
            <person name="Sato H."/>
            <person name="Schaeffer S.W."/>
            <person name="Schatz M.C."/>
            <person name="Schlenke T."/>
            <person name="Schwartz R."/>
            <person name="Segarra C."/>
            <person name="Singh R.S."/>
            <person name="Sirot L."/>
            <person name="Sirota M."/>
            <person name="Sisneros N.B."/>
            <person name="Smith C.D."/>
            <person name="Smith T.F."/>
            <person name="Spieth J."/>
            <person name="Stage D.E."/>
            <person name="Stark A."/>
            <person name="Stephan W."/>
            <person name="Strausberg R.L."/>
            <person name="Strempel S."/>
            <person name="Sturgill D."/>
            <person name="Sutton G."/>
            <person name="Sutton G.G."/>
            <person name="Tao W."/>
            <person name="Teichmann S."/>
            <person name="Tobari Y.N."/>
            <person name="Tomimura Y."/>
            <person name="Tsolas J.M."/>
            <person name="Valente V.L."/>
            <person name="Venter E."/>
            <person name="Venter J.C."/>
            <person name="Vicario S."/>
            <person name="Vieira F.G."/>
            <person name="Vilella A.J."/>
            <person name="Villasante A."/>
            <person name="Walenz B."/>
            <person name="Wang J."/>
            <person name="Wasserman M."/>
            <person name="Watts T."/>
            <person name="Wilson D."/>
            <person name="Wilson R.K."/>
            <person name="Wing R.A."/>
            <person name="Wolfner M.F."/>
            <person name="Wong A."/>
            <person name="Wong G.K."/>
            <person name="Wu C.I."/>
            <person name="Wu G."/>
            <person name="Yamamoto D."/>
            <person name="Yang H.P."/>
            <person name="Yang S.P."/>
            <person name="Yorke J.A."/>
            <person name="Yoshida K."/>
            <person name="Zdobnov E."/>
            <person name="Zhang P."/>
            <person name="Zhang Y."/>
            <person name="Zimin A.V."/>
            <person name="Baldwin J."/>
            <person name="Abdouelleil A."/>
            <person name="Abdulkadir J."/>
            <person name="Abebe A."/>
            <person name="Abera B."/>
            <person name="Abreu J."/>
            <person name="Acer S.C."/>
            <person name="Aftuck L."/>
            <person name="Alexander A."/>
            <person name="An P."/>
            <person name="Anderson E."/>
            <person name="Anderson S."/>
            <person name="Arachi H."/>
            <person name="Azer M."/>
            <person name="Bachantsang P."/>
            <person name="Barry A."/>
            <person name="Bayul T."/>
            <person name="Berlin A."/>
            <person name="Bessette D."/>
            <person name="Bloom T."/>
            <person name="Blye J."/>
            <person name="Boguslavskiy L."/>
            <person name="Bonnet C."/>
            <person name="Boukhgalter B."/>
            <person name="Bourzgui I."/>
            <person name="Brown A."/>
            <person name="Cahill P."/>
            <person name="Channer S."/>
            <person name="Cheshatsang Y."/>
            <person name="Chuda L."/>
            <person name="Citroen M."/>
            <person name="Collymore A."/>
            <person name="Cooke P."/>
            <person name="Costello M."/>
            <person name="D'Aco K."/>
            <person name="Daza R."/>
            <person name="De Haan G."/>
            <person name="DeGray S."/>
            <person name="DeMaso C."/>
            <person name="Dhargay N."/>
            <person name="Dooley K."/>
            <person name="Dooley E."/>
            <person name="Doricent M."/>
            <person name="Dorje P."/>
            <person name="Dorjee K."/>
            <person name="Dupes A."/>
            <person name="Elong R."/>
            <person name="Falk J."/>
            <person name="Farina A."/>
            <person name="Faro S."/>
            <person name="Ferguson D."/>
            <person name="Fisher S."/>
            <person name="Foley C.D."/>
            <person name="Franke A."/>
            <person name="Friedrich D."/>
            <person name="Gadbois L."/>
            <person name="Gearin G."/>
            <person name="Gearin C.R."/>
            <person name="Giannoukos G."/>
            <person name="Goode T."/>
            <person name="Graham J."/>
            <person name="Grandbois E."/>
            <person name="Grewal S."/>
            <person name="Gyaltsen K."/>
            <person name="Hafez N."/>
            <person name="Hagos B."/>
            <person name="Hall J."/>
            <person name="Henson C."/>
            <person name="Hollinger A."/>
            <person name="Honan T."/>
            <person name="Huard M.D."/>
            <person name="Hughes L."/>
            <person name="Hurhula B."/>
            <person name="Husby M.E."/>
            <person name="Kamat A."/>
            <person name="Kanga B."/>
            <person name="Kashin S."/>
            <person name="Khazanovich D."/>
            <person name="Kisner P."/>
            <person name="Lance K."/>
            <person name="Lara M."/>
            <person name="Lee W."/>
            <person name="Lennon N."/>
            <person name="Letendre F."/>
            <person name="LeVine R."/>
            <person name="Lipovsky A."/>
            <person name="Liu X."/>
            <person name="Liu J."/>
            <person name="Liu S."/>
            <person name="Lokyitsang T."/>
            <person name="Lokyitsang Y."/>
            <person name="Lubonja R."/>
            <person name="Lui A."/>
            <person name="MacDonald P."/>
            <person name="Magnisalis V."/>
            <person name="Maru K."/>
            <person name="Matthews C."/>
            <person name="McCusker W."/>
            <person name="McDonough S."/>
            <person name="Mehta T."/>
            <person name="Meldrim J."/>
            <person name="Meneus L."/>
            <person name="Mihai O."/>
            <person name="Mihalev A."/>
            <person name="Mihova T."/>
            <person name="Mittelman R."/>
            <person name="Mlenga V."/>
            <person name="Montmayeur A."/>
            <person name="Mulrain L."/>
            <person name="Navidi A."/>
            <person name="Naylor J."/>
            <person name="Negash T."/>
            <person name="Nguyen T."/>
            <person name="Nguyen N."/>
            <person name="Nicol R."/>
            <person name="Norbu C."/>
            <person name="Norbu N."/>
            <person name="Novod N."/>
            <person name="O'Neill B."/>
            <person name="Osman S."/>
            <person name="Markiewicz E."/>
            <person name="Oyono O.L."/>
            <person name="Patti C."/>
            <person name="Phunkhang P."/>
            <person name="Pierre F."/>
            <person name="Priest M."/>
            <person name="Raghuraman S."/>
            <person name="Rege F."/>
            <person name="Reyes R."/>
            <person name="Rise C."/>
            <person name="Rogov P."/>
            <person name="Ross K."/>
            <person name="Ryan E."/>
            <person name="Settipalli S."/>
            <person name="Shea T."/>
            <person name="Sherpa N."/>
            <person name="Shi L."/>
            <person name="Shih D."/>
            <person name="Sparrow T."/>
            <person name="Spaulding J."/>
            <person name="Stalker J."/>
            <person name="Stange-Thomann N."/>
            <person name="Stavropoulos S."/>
            <person name="Stone C."/>
            <person name="Strader C."/>
            <person name="Tesfaye S."/>
            <person name="Thomson T."/>
            <person name="Thoulutsang Y."/>
            <person name="Thoulutsang D."/>
            <person name="Topham K."/>
            <person name="Topping I."/>
            <person name="Tsamla T."/>
            <person name="Vassiliev H."/>
            <person name="Vo A."/>
            <person name="Wangchuk T."/>
            <person name="Wangdi T."/>
            <person name="Weiand M."/>
            <person name="Wilkinson J."/>
            <person name="Wilson A."/>
            <person name="Yadav S."/>
            <person name="Young G."/>
            <person name="Yu Q."/>
            <person name="Zembek L."/>
            <person name="Zhong D."/>
            <person name="Zimmer A."/>
            <person name="Zwirko Z."/>
            <person name="Jaffe D.B."/>
            <person name="Alvarez P."/>
            <person name="Brockman W."/>
            <person name="Butler J."/>
            <person name="Chin C."/>
            <person name="Gnerre S."/>
            <person name="Grabherr M."/>
            <person name="Kleber M."/>
            <person name="Mauceli E."/>
            <person name="MacCallum I."/>
        </authorList>
    </citation>
    <scope>NUCLEOTIDE SEQUENCE [LARGE SCALE GENOMIC DNA]</scope>
    <source>
        <strain evidence="9">Tucson 14030-0811.24</strain>
    </source>
</reference>
<dbReference type="PANTHER" id="PTHR23026:SF90">
    <property type="entry name" value="IODOTYROSINE DEIODINASE 1"/>
    <property type="match status" value="1"/>
</dbReference>
<dbReference type="CDD" id="cd02144">
    <property type="entry name" value="iodotyrosine_dehalogenase"/>
    <property type="match status" value="1"/>
</dbReference>
<comment type="similarity">
    <text evidence="2">Belongs to the nitroreductase family.</text>
</comment>
<keyword evidence="5" id="KW-0560">Oxidoreductase</keyword>
<keyword evidence="4" id="KW-0288">FMN</keyword>
<dbReference type="Pfam" id="PF00881">
    <property type="entry name" value="Nitroreductase"/>
    <property type="match status" value="1"/>
</dbReference>
<accession>B4N6J1</accession>
<dbReference type="OrthoDB" id="41362at2759"/>
<keyword evidence="9" id="KW-1185">Reference proteome</keyword>
<dbReference type="SMR" id="B4N6J1"/>
<dbReference type="FunFam" id="3.40.109.10:FF:000004">
    <property type="entry name" value="Iodotyrosine deiodinase 1"/>
    <property type="match status" value="1"/>
</dbReference>
<dbReference type="Proteomes" id="UP000007798">
    <property type="component" value="Unassembled WGS sequence"/>
</dbReference>
<dbReference type="GO" id="GO:0006570">
    <property type="term" value="P:tyrosine metabolic process"/>
    <property type="evidence" value="ECO:0007669"/>
    <property type="project" value="TreeGrafter"/>
</dbReference>
<dbReference type="InterPro" id="IPR029479">
    <property type="entry name" value="Nitroreductase"/>
</dbReference>
<feature type="region of interest" description="Disordered" evidence="6">
    <location>
        <begin position="30"/>
        <end position="79"/>
    </location>
</feature>
<evidence type="ECO:0000256" key="5">
    <source>
        <dbReference type="ARBA" id="ARBA00023002"/>
    </source>
</evidence>
<dbReference type="STRING" id="7260.B4N6J1"/>
<dbReference type="GO" id="GO:0010181">
    <property type="term" value="F:FMN binding"/>
    <property type="evidence" value="ECO:0007669"/>
    <property type="project" value="EnsemblMetazoa"/>
</dbReference>
<dbReference type="Gene3D" id="3.40.109.10">
    <property type="entry name" value="NADH Oxidase"/>
    <property type="match status" value="1"/>
</dbReference>
<protein>
    <recommendedName>
        <fullName evidence="7">Nitroreductase domain-containing protein</fullName>
    </recommendedName>
</protein>
<feature type="region of interest" description="Disordered" evidence="6">
    <location>
        <begin position="377"/>
        <end position="418"/>
    </location>
</feature>
<feature type="region of interest" description="Disordered" evidence="6">
    <location>
        <begin position="561"/>
        <end position="588"/>
    </location>
</feature>
<dbReference type="GO" id="GO:0140616">
    <property type="term" value="F:iodotyrosine deiodinase activity"/>
    <property type="evidence" value="ECO:0007669"/>
    <property type="project" value="EnsemblMetazoa"/>
</dbReference>
<feature type="compositionally biased region" description="Polar residues" evidence="6">
    <location>
        <begin position="467"/>
        <end position="482"/>
    </location>
</feature>
<dbReference type="InParanoid" id="B4N6J1"/>
<evidence type="ECO:0000259" key="7">
    <source>
        <dbReference type="Pfam" id="PF00881"/>
    </source>
</evidence>
<dbReference type="eggNOG" id="KOG3936">
    <property type="taxonomic scope" value="Eukaryota"/>
</dbReference>
<evidence type="ECO:0000256" key="3">
    <source>
        <dbReference type="ARBA" id="ARBA00022630"/>
    </source>
</evidence>
<keyword evidence="3" id="KW-0285">Flavoprotein</keyword>
<feature type="compositionally biased region" description="Low complexity" evidence="6">
    <location>
        <begin position="30"/>
        <end position="56"/>
    </location>
</feature>
<comment type="cofactor">
    <cofactor evidence="1">
        <name>FMN</name>
        <dbReference type="ChEBI" id="CHEBI:58210"/>
    </cofactor>
</comment>
<feature type="compositionally biased region" description="Low complexity" evidence="6">
    <location>
        <begin position="402"/>
        <end position="412"/>
    </location>
</feature>
<evidence type="ECO:0000256" key="2">
    <source>
        <dbReference type="ARBA" id="ARBA00007118"/>
    </source>
</evidence>
<gene>
    <name evidence="8" type="primary">Dwil\GK12308</name>
    <name evidence="8" type="ORF">Dwil_GK12308</name>
</gene>
<dbReference type="GO" id="GO:1905516">
    <property type="term" value="P:positive regulation of fertilization"/>
    <property type="evidence" value="ECO:0007669"/>
    <property type="project" value="EnsemblMetazoa"/>
</dbReference>
<dbReference type="SUPFAM" id="SSF55469">
    <property type="entry name" value="FMN-dependent nitroreductase-like"/>
    <property type="match status" value="1"/>
</dbReference>
<evidence type="ECO:0000256" key="4">
    <source>
        <dbReference type="ARBA" id="ARBA00022643"/>
    </source>
</evidence>
<dbReference type="EMBL" id="CH964161">
    <property type="protein sequence ID" value="EDW79980.2"/>
    <property type="molecule type" value="Genomic_DNA"/>
</dbReference>